<dbReference type="GO" id="GO:0006954">
    <property type="term" value="P:inflammatory response"/>
    <property type="evidence" value="ECO:0007669"/>
    <property type="project" value="TreeGrafter"/>
</dbReference>
<dbReference type="Proteomes" id="UP000516260">
    <property type="component" value="Chromosome 9"/>
</dbReference>
<sequence>MAHGALATLFTFILLNCIEEGRQDAEMFRSEKVEALAGRDVALPCTPEVSSSIHVIMIEWSKSRSENKKLALYSPLFGTELMAPNVTLEVDNTTMATRLHLPRVTEWDSDVYICRLSTFPLGTIRREIELKVTASDVVGTETSFTEATDSVRATTLTSQHPTTRTSQHPTTQTSQHPTTTQTDVSTDATDGPNTSRGFVTASESATSHTNDTQSSVTTAPATGPAPSSSSNHQEMKTHSPVSDASTSHRGSASFSTRGTRDDTSLWTVHPEANPSTSLEESNTLGATTDRPGNTHATTALSTGDRIPNNNEGNFLSGCIWSVPRRCSSAPAVGSTLWLMR</sequence>
<evidence type="ECO:0000259" key="3">
    <source>
        <dbReference type="PROSITE" id="PS50835"/>
    </source>
</evidence>
<feature type="compositionally biased region" description="Polar residues" evidence="1">
    <location>
        <begin position="273"/>
        <end position="308"/>
    </location>
</feature>
<dbReference type="SUPFAM" id="SSF48726">
    <property type="entry name" value="Immunoglobulin"/>
    <property type="match status" value="1"/>
</dbReference>
<feature type="chain" id="PRO_5021210449" description="Ig-like domain-containing protein" evidence="2">
    <location>
        <begin position="18"/>
        <end position="340"/>
    </location>
</feature>
<feature type="region of interest" description="Disordered" evidence="1">
    <location>
        <begin position="148"/>
        <end position="308"/>
    </location>
</feature>
<dbReference type="InterPro" id="IPR003599">
    <property type="entry name" value="Ig_sub"/>
</dbReference>
<accession>A0A4Z2AXD9</accession>
<feature type="domain" description="Ig-like" evidence="3">
    <location>
        <begin position="38"/>
        <end position="133"/>
    </location>
</feature>
<dbReference type="InterPro" id="IPR036179">
    <property type="entry name" value="Ig-like_dom_sf"/>
</dbReference>
<evidence type="ECO:0000313" key="4">
    <source>
        <dbReference type="EMBL" id="TNM84833.1"/>
    </source>
</evidence>
<dbReference type="InterPro" id="IPR013106">
    <property type="entry name" value="Ig_V-set"/>
</dbReference>
<dbReference type="Gene3D" id="2.60.40.10">
    <property type="entry name" value="Immunoglobulins"/>
    <property type="match status" value="1"/>
</dbReference>
<feature type="compositionally biased region" description="Low complexity" evidence="1">
    <location>
        <begin position="214"/>
        <end position="230"/>
    </location>
</feature>
<dbReference type="AlphaFoldDB" id="A0A4Z2AXD9"/>
<evidence type="ECO:0000256" key="1">
    <source>
        <dbReference type="SAM" id="MobiDB-lite"/>
    </source>
</evidence>
<dbReference type="InterPro" id="IPR007110">
    <property type="entry name" value="Ig-like_dom"/>
</dbReference>
<feature type="compositionally biased region" description="Polar residues" evidence="1">
    <location>
        <begin position="148"/>
        <end position="158"/>
    </location>
</feature>
<keyword evidence="5" id="KW-1185">Reference proteome</keyword>
<dbReference type="SMART" id="SM00409">
    <property type="entry name" value="IG"/>
    <property type="match status" value="1"/>
</dbReference>
<dbReference type="InterPro" id="IPR042381">
    <property type="entry name" value="CD96"/>
</dbReference>
<dbReference type="GO" id="GO:0007160">
    <property type="term" value="P:cell-matrix adhesion"/>
    <property type="evidence" value="ECO:0007669"/>
    <property type="project" value="TreeGrafter"/>
</dbReference>
<evidence type="ECO:0000256" key="2">
    <source>
        <dbReference type="SAM" id="SignalP"/>
    </source>
</evidence>
<name>A0A4Z2AXD9_9TELE</name>
<dbReference type="EMBL" id="SWLE01000022">
    <property type="protein sequence ID" value="TNM84833.1"/>
    <property type="molecule type" value="Genomic_DNA"/>
</dbReference>
<comment type="caution">
    <text evidence="4">The sequence shown here is derived from an EMBL/GenBank/DDBJ whole genome shotgun (WGS) entry which is preliminary data.</text>
</comment>
<reference evidence="4 5" key="1">
    <citation type="submission" date="2019-04" db="EMBL/GenBank/DDBJ databases">
        <title>The sequence and de novo assembly of Takifugu bimaculatus genome using PacBio and Hi-C technologies.</title>
        <authorList>
            <person name="Xu P."/>
            <person name="Liu B."/>
            <person name="Zhou Z."/>
        </authorList>
    </citation>
    <scope>NUCLEOTIDE SEQUENCE [LARGE SCALE GENOMIC DNA]</scope>
    <source>
        <strain evidence="4">TB-2018</strain>
        <tissue evidence="4">Muscle</tissue>
    </source>
</reference>
<dbReference type="PROSITE" id="PS50835">
    <property type="entry name" value="IG_LIKE"/>
    <property type="match status" value="1"/>
</dbReference>
<proteinExistence type="predicted"/>
<dbReference type="Pfam" id="PF07686">
    <property type="entry name" value="V-set"/>
    <property type="match status" value="1"/>
</dbReference>
<evidence type="ECO:0000313" key="5">
    <source>
        <dbReference type="Proteomes" id="UP000516260"/>
    </source>
</evidence>
<dbReference type="PANTHER" id="PTHR15317:SF1">
    <property type="entry name" value="T-CELL SURFACE PROTEIN TACTILE"/>
    <property type="match status" value="1"/>
</dbReference>
<dbReference type="InterPro" id="IPR013783">
    <property type="entry name" value="Ig-like_fold"/>
</dbReference>
<feature type="signal peptide" evidence="2">
    <location>
        <begin position="1"/>
        <end position="17"/>
    </location>
</feature>
<feature type="compositionally biased region" description="Polar residues" evidence="1">
    <location>
        <begin position="191"/>
        <end position="213"/>
    </location>
</feature>
<feature type="compositionally biased region" description="Low complexity" evidence="1">
    <location>
        <begin position="159"/>
        <end position="190"/>
    </location>
</feature>
<feature type="compositionally biased region" description="Polar residues" evidence="1">
    <location>
        <begin position="239"/>
        <end position="257"/>
    </location>
</feature>
<gene>
    <name evidence="4" type="ORF">fugu_009011</name>
</gene>
<protein>
    <recommendedName>
        <fullName evidence="3">Ig-like domain-containing protein</fullName>
    </recommendedName>
</protein>
<organism evidence="4 5">
    <name type="scientific">Takifugu bimaculatus</name>
    <dbReference type="NCBI Taxonomy" id="433685"/>
    <lineage>
        <taxon>Eukaryota</taxon>
        <taxon>Metazoa</taxon>
        <taxon>Chordata</taxon>
        <taxon>Craniata</taxon>
        <taxon>Vertebrata</taxon>
        <taxon>Euteleostomi</taxon>
        <taxon>Actinopterygii</taxon>
        <taxon>Neopterygii</taxon>
        <taxon>Teleostei</taxon>
        <taxon>Neoteleostei</taxon>
        <taxon>Acanthomorphata</taxon>
        <taxon>Eupercaria</taxon>
        <taxon>Tetraodontiformes</taxon>
        <taxon>Tetradontoidea</taxon>
        <taxon>Tetraodontidae</taxon>
        <taxon>Takifugu</taxon>
    </lineage>
</organism>
<dbReference type="PANTHER" id="PTHR15317">
    <property type="entry name" value="T-CELL SURFACE PROTEIN TACTILE"/>
    <property type="match status" value="1"/>
</dbReference>
<keyword evidence="2" id="KW-0732">Signal</keyword>